<protein>
    <recommendedName>
        <fullName evidence="4">Secreted protein</fullName>
    </recommendedName>
</protein>
<feature type="signal peptide" evidence="1">
    <location>
        <begin position="1"/>
        <end position="22"/>
    </location>
</feature>
<feature type="chain" id="PRO_5040176803" description="Secreted protein" evidence="1">
    <location>
        <begin position="23"/>
        <end position="92"/>
    </location>
</feature>
<keyword evidence="1" id="KW-0732">Signal</keyword>
<reference evidence="2" key="1">
    <citation type="journal article" date="2023" name="Science">
        <title>Genome structures resolve the early diversification of teleost fishes.</title>
        <authorList>
            <person name="Parey E."/>
            <person name="Louis A."/>
            <person name="Montfort J."/>
            <person name="Bouchez O."/>
            <person name="Roques C."/>
            <person name="Iampietro C."/>
            <person name="Lluch J."/>
            <person name="Castinel A."/>
            <person name="Donnadieu C."/>
            <person name="Desvignes T."/>
            <person name="Floi Bucao C."/>
            <person name="Jouanno E."/>
            <person name="Wen M."/>
            <person name="Mejri S."/>
            <person name="Dirks R."/>
            <person name="Jansen H."/>
            <person name="Henkel C."/>
            <person name="Chen W.J."/>
            <person name="Zahm M."/>
            <person name="Cabau C."/>
            <person name="Klopp C."/>
            <person name="Thompson A.W."/>
            <person name="Robinson-Rechavi M."/>
            <person name="Braasch I."/>
            <person name="Lecointre G."/>
            <person name="Bobe J."/>
            <person name="Postlethwait J.H."/>
            <person name="Berthelot C."/>
            <person name="Roest Crollius H."/>
            <person name="Guiguen Y."/>
        </authorList>
    </citation>
    <scope>NUCLEOTIDE SEQUENCE</scope>
    <source>
        <strain evidence="2">Concon-B</strain>
    </source>
</reference>
<organism evidence="2 3">
    <name type="scientific">Conger conger</name>
    <name type="common">Conger eel</name>
    <name type="synonym">Muraena conger</name>
    <dbReference type="NCBI Taxonomy" id="82655"/>
    <lineage>
        <taxon>Eukaryota</taxon>
        <taxon>Metazoa</taxon>
        <taxon>Chordata</taxon>
        <taxon>Craniata</taxon>
        <taxon>Vertebrata</taxon>
        <taxon>Euteleostomi</taxon>
        <taxon>Actinopterygii</taxon>
        <taxon>Neopterygii</taxon>
        <taxon>Teleostei</taxon>
        <taxon>Anguilliformes</taxon>
        <taxon>Congridae</taxon>
        <taxon>Conger</taxon>
    </lineage>
</organism>
<comment type="caution">
    <text evidence="2">The sequence shown here is derived from an EMBL/GenBank/DDBJ whole genome shotgun (WGS) entry which is preliminary data.</text>
</comment>
<dbReference type="EMBL" id="JAFJMO010000005">
    <property type="protein sequence ID" value="KAJ8276459.1"/>
    <property type="molecule type" value="Genomic_DNA"/>
</dbReference>
<evidence type="ECO:0000313" key="3">
    <source>
        <dbReference type="Proteomes" id="UP001152803"/>
    </source>
</evidence>
<dbReference type="Proteomes" id="UP001152803">
    <property type="component" value="Unassembled WGS sequence"/>
</dbReference>
<evidence type="ECO:0008006" key="4">
    <source>
        <dbReference type="Google" id="ProtNLM"/>
    </source>
</evidence>
<evidence type="ECO:0000256" key="1">
    <source>
        <dbReference type="SAM" id="SignalP"/>
    </source>
</evidence>
<sequence length="92" mass="9476">MNVKILTLVIVLLVSLLCSGSAGPMTSIETGRQLGEGVVRKAGQLEEETSPAPPLSQGAHAILEQAHPRTASPQVLTSVLLFLYIGGLGTAA</sequence>
<dbReference type="AlphaFoldDB" id="A0A9Q1DPV1"/>
<proteinExistence type="predicted"/>
<gene>
    <name evidence="2" type="ORF">COCON_G00082110</name>
</gene>
<name>A0A9Q1DPV1_CONCO</name>
<dbReference type="OrthoDB" id="10474917at2759"/>
<accession>A0A9Q1DPV1</accession>
<evidence type="ECO:0000313" key="2">
    <source>
        <dbReference type="EMBL" id="KAJ8276459.1"/>
    </source>
</evidence>
<keyword evidence="3" id="KW-1185">Reference proteome</keyword>